<dbReference type="InterPro" id="IPR051907">
    <property type="entry name" value="DoxX-like_oxidoreductase"/>
</dbReference>
<evidence type="ECO:0000256" key="7">
    <source>
        <dbReference type="SAM" id="Phobius"/>
    </source>
</evidence>
<feature type="transmembrane region" description="Helical" evidence="7">
    <location>
        <begin position="69"/>
        <end position="91"/>
    </location>
</feature>
<name>A0ABQ2PM62_9NEIS</name>
<dbReference type="EMBL" id="BMLY01000003">
    <property type="protein sequence ID" value="GGP26501.1"/>
    <property type="molecule type" value="Genomic_DNA"/>
</dbReference>
<evidence type="ECO:0000256" key="1">
    <source>
        <dbReference type="ARBA" id="ARBA00004651"/>
    </source>
</evidence>
<feature type="transmembrane region" description="Helical" evidence="7">
    <location>
        <begin position="128"/>
        <end position="150"/>
    </location>
</feature>
<keyword evidence="9" id="KW-1185">Reference proteome</keyword>
<keyword evidence="3" id="KW-1003">Cell membrane</keyword>
<dbReference type="PANTHER" id="PTHR33452:SF1">
    <property type="entry name" value="INNER MEMBRANE PROTEIN YPHA-RELATED"/>
    <property type="match status" value="1"/>
</dbReference>
<accession>A0ABQ2PM62</accession>
<sequence>MNTLIARCAQSQPGRLYALGTRLALLLAPIVDLVARVYVARVFWLSGLTKLNDWHITLALFADEYKVPLLPPAVAAVMSTTGEITFSILLTLGLAGRFSAAGLFVINAVALVSYHASLDAAGVKDHMLWGTILAFLVVHGVGILSVDGWLKRQVDRTAG</sequence>
<protein>
    <recommendedName>
        <fullName evidence="10">Oxidoreductase</fullName>
    </recommendedName>
</protein>
<dbReference type="InterPro" id="IPR032808">
    <property type="entry name" value="DoxX"/>
</dbReference>
<dbReference type="PANTHER" id="PTHR33452">
    <property type="entry name" value="OXIDOREDUCTASE CATD-RELATED"/>
    <property type="match status" value="1"/>
</dbReference>
<evidence type="ECO:0000256" key="5">
    <source>
        <dbReference type="ARBA" id="ARBA00022989"/>
    </source>
</evidence>
<keyword evidence="5 7" id="KW-1133">Transmembrane helix</keyword>
<comment type="subcellular location">
    <subcellularLocation>
        <location evidence="1">Cell membrane</location>
        <topology evidence="1">Multi-pass membrane protein</topology>
    </subcellularLocation>
</comment>
<evidence type="ECO:0008006" key="10">
    <source>
        <dbReference type="Google" id="ProtNLM"/>
    </source>
</evidence>
<gene>
    <name evidence="8" type="ORF">GCM10010971_23200</name>
</gene>
<reference evidence="9" key="1">
    <citation type="journal article" date="2019" name="Int. J. Syst. Evol. Microbiol.">
        <title>The Global Catalogue of Microorganisms (GCM) 10K type strain sequencing project: providing services to taxonomists for standard genome sequencing and annotation.</title>
        <authorList>
            <consortium name="The Broad Institute Genomics Platform"/>
            <consortium name="The Broad Institute Genome Sequencing Center for Infectious Disease"/>
            <person name="Wu L."/>
            <person name="Ma J."/>
        </authorList>
    </citation>
    <scope>NUCLEOTIDE SEQUENCE [LARGE SCALE GENOMIC DNA]</scope>
    <source>
        <strain evidence="9">CGMCC 1.8860</strain>
    </source>
</reference>
<dbReference type="Proteomes" id="UP000621859">
    <property type="component" value="Unassembled WGS sequence"/>
</dbReference>
<feature type="transmembrane region" description="Helical" evidence="7">
    <location>
        <begin position="98"/>
        <end position="116"/>
    </location>
</feature>
<dbReference type="Pfam" id="PF07681">
    <property type="entry name" value="DoxX"/>
    <property type="match status" value="1"/>
</dbReference>
<proteinExistence type="inferred from homology"/>
<evidence type="ECO:0000313" key="8">
    <source>
        <dbReference type="EMBL" id="GGP26501.1"/>
    </source>
</evidence>
<comment type="similarity">
    <text evidence="2">Belongs to the DoxX family.</text>
</comment>
<dbReference type="RefSeq" id="WP_188693545.1">
    <property type="nucleotide sequence ID" value="NZ_BMLY01000003.1"/>
</dbReference>
<evidence type="ECO:0000256" key="6">
    <source>
        <dbReference type="ARBA" id="ARBA00023136"/>
    </source>
</evidence>
<keyword evidence="6 7" id="KW-0472">Membrane</keyword>
<evidence type="ECO:0000256" key="3">
    <source>
        <dbReference type="ARBA" id="ARBA00022475"/>
    </source>
</evidence>
<evidence type="ECO:0000256" key="4">
    <source>
        <dbReference type="ARBA" id="ARBA00022692"/>
    </source>
</evidence>
<evidence type="ECO:0000256" key="2">
    <source>
        <dbReference type="ARBA" id="ARBA00006679"/>
    </source>
</evidence>
<feature type="transmembrane region" description="Helical" evidence="7">
    <location>
        <begin position="23"/>
        <end position="44"/>
    </location>
</feature>
<evidence type="ECO:0000313" key="9">
    <source>
        <dbReference type="Proteomes" id="UP000621859"/>
    </source>
</evidence>
<keyword evidence="4 7" id="KW-0812">Transmembrane</keyword>
<organism evidence="8 9">
    <name type="scientific">Silvimonas amylolytica</name>
    <dbReference type="NCBI Taxonomy" id="449663"/>
    <lineage>
        <taxon>Bacteria</taxon>
        <taxon>Pseudomonadati</taxon>
        <taxon>Pseudomonadota</taxon>
        <taxon>Betaproteobacteria</taxon>
        <taxon>Neisseriales</taxon>
        <taxon>Chitinibacteraceae</taxon>
        <taxon>Silvimonas</taxon>
    </lineage>
</organism>
<comment type="caution">
    <text evidence="8">The sequence shown here is derived from an EMBL/GenBank/DDBJ whole genome shotgun (WGS) entry which is preliminary data.</text>
</comment>